<dbReference type="Pfam" id="PF25967">
    <property type="entry name" value="RND-MFP_C"/>
    <property type="match status" value="1"/>
</dbReference>
<feature type="domain" description="YknX-like beta-barrel" evidence="4">
    <location>
        <begin position="224"/>
        <end position="300"/>
    </location>
</feature>
<evidence type="ECO:0000259" key="2">
    <source>
        <dbReference type="Pfam" id="PF25967"/>
    </source>
</evidence>
<dbReference type="EMBL" id="LIXZ01000008">
    <property type="protein sequence ID" value="KPL59330.1"/>
    <property type="molecule type" value="Genomic_DNA"/>
</dbReference>
<gene>
    <name evidence="5" type="ORF">AM506_12535</name>
</gene>
<comment type="caution">
    <text evidence="5">The sequence shown here is derived from an EMBL/GenBank/DDBJ whole genome shotgun (WGS) entry which is preliminary data.</text>
</comment>
<evidence type="ECO:0000313" key="6">
    <source>
        <dbReference type="Proteomes" id="UP000050398"/>
    </source>
</evidence>
<dbReference type="Gene3D" id="2.40.420.20">
    <property type="match status" value="1"/>
</dbReference>
<dbReference type="PANTHER" id="PTHR30469:SF15">
    <property type="entry name" value="HLYD FAMILY OF SECRETION PROTEINS"/>
    <property type="match status" value="1"/>
</dbReference>
<reference evidence="5 6" key="1">
    <citation type="submission" date="2015-08" db="EMBL/GenBank/DDBJ databases">
        <title>Draft Genome Sequence of Bacillus vietnamensis UCD-SED5.</title>
        <authorList>
            <person name="Lee R.D."/>
            <person name="Jospin G."/>
            <person name="Lang J.M."/>
            <person name="Coil D.A."/>
            <person name="Eisen J.A."/>
        </authorList>
    </citation>
    <scope>NUCLEOTIDE SEQUENCE [LARGE SCALE GENOMIC DNA]</scope>
    <source>
        <strain evidence="5 6">UCD-SED5</strain>
    </source>
</reference>
<dbReference type="Pfam" id="PF25984">
    <property type="entry name" value="BSH_YknX"/>
    <property type="match status" value="1"/>
</dbReference>
<protein>
    <submittedName>
        <fullName evidence="5">Uncharacterized protein</fullName>
    </submittedName>
</protein>
<dbReference type="PATRIC" id="fig|218284.4.peg.4221"/>
<sequence>MHKRTILYTTLTLSLLFIGANTYLIEKADSKVDRELRVAEWEPVNKGALAKELPKAGVVASEEENYIYFNDEFGSFKKFLVKEGDQIKSGTPLYEYEVTDQSQQKSVLESEADQLEDEIDSIEENISDLKRLESSLPSGATDDKEIPIEASALQSEYDLKKEIAAKELEIDRLESQVDNLERQISDIESYETTLTVQSSVDGTIKDLSHAIDNPLITIASQSTIVTTDLTEKEIVKVDEIMSATVQSDVEEKIQKGIVTRVATLPKNDPHIQTDSMYPVEIKLQDTKNELLPGHHVFLSIITEEVKGAFVVPVTAIEKDGESKYIWILTSKGSVEKRKVETGLTVDGQQQIRSGVKAGEYYIVYPDEIPALQKGAAFITALDWDKVKLRDLKKFDRPTILENLLLGILERK</sequence>
<dbReference type="GO" id="GO:1990281">
    <property type="term" value="C:efflux pump complex"/>
    <property type="evidence" value="ECO:0007669"/>
    <property type="project" value="TreeGrafter"/>
</dbReference>
<dbReference type="PANTHER" id="PTHR30469">
    <property type="entry name" value="MULTIDRUG RESISTANCE PROTEIN MDTA"/>
    <property type="match status" value="1"/>
</dbReference>
<dbReference type="InterPro" id="IPR058639">
    <property type="entry name" value="BSH_YknX-like"/>
</dbReference>
<dbReference type="Gene3D" id="2.40.30.170">
    <property type="match status" value="1"/>
</dbReference>
<dbReference type="OrthoDB" id="2446145at2"/>
<feature type="coiled-coil region" evidence="1">
    <location>
        <begin position="98"/>
        <end position="132"/>
    </location>
</feature>
<dbReference type="GO" id="GO:0015562">
    <property type="term" value="F:efflux transmembrane transporter activity"/>
    <property type="evidence" value="ECO:0007669"/>
    <property type="project" value="TreeGrafter"/>
</dbReference>
<accession>A0A0N8GGS7</accession>
<dbReference type="Pfam" id="PF25990">
    <property type="entry name" value="Beta-barrel_YknX"/>
    <property type="match status" value="1"/>
</dbReference>
<dbReference type="InterPro" id="IPR058636">
    <property type="entry name" value="Beta-barrel_YknX"/>
</dbReference>
<feature type="coiled-coil region" evidence="1">
    <location>
        <begin position="156"/>
        <end position="190"/>
    </location>
</feature>
<evidence type="ECO:0000259" key="4">
    <source>
        <dbReference type="Pfam" id="PF25990"/>
    </source>
</evidence>
<name>A0A0N8GGS7_9BACI</name>
<proteinExistence type="predicted"/>
<feature type="domain" description="Multidrug resistance protein MdtA-like C-terminal permuted SH3" evidence="2">
    <location>
        <begin position="308"/>
        <end position="363"/>
    </location>
</feature>
<dbReference type="InterPro" id="IPR058627">
    <property type="entry name" value="MdtA-like_C"/>
</dbReference>
<dbReference type="Proteomes" id="UP000050398">
    <property type="component" value="Unassembled WGS sequence"/>
</dbReference>
<keyword evidence="1" id="KW-0175">Coiled coil</keyword>
<evidence type="ECO:0000313" key="5">
    <source>
        <dbReference type="EMBL" id="KPL59330.1"/>
    </source>
</evidence>
<evidence type="ECO:0000256" key="1">
    <source>
        <dbReference type="SAM" id="Coils"/>
    </source>
</evidence>
<dbReference type="AlphaFoldDB" id="A0A0N8GGS7"/>
<dbReference type="RefSeq" id="WP_060672832.1">
    <property type="nucleotide sequence ID" value="NZ_LIXZ01000008.1"/>
</dbReference>
<feature type="domain" description="YknX-like barrel-sandwich hybrid" evidence="3">
    <location>
        <begin position="66"/>
        <end position="206"/>
    </location>
</feature>
<organism evidence="5 6">
    <name type="scientific">Rossellomorea vietnamensis</name>
    <dbReference type="NCBI Taxonomy" id="218284"/>
    <lineage>
        <taxon>Bacteria</taxon>
        <taxon>Bacillati</taxon>
        <taxon>Bacillota</taxon>
        <taxon>Bacilli</taxon>
        <taxon>Bacillales</taxon>
        <taxon>Bacillaceae</taxon>
        <taxon>Rossellomorea</taxon>
    </lineage>
</organism>
<evidence type="ECO:0000259" key="3">
    <source>
        <dbReference type="Pfam" id="PF25984"/>
    </source>
</evidence>